<dbReference type="Pfam" id="PF18759">
    <property type="entry name" value="Plavaka"/>
    <property type="match status" value="1"/>
</dbReference>
<dbReference type="InParanoid" id="A0A0D0APP4"/>
<feature type="compositionally biased region" description="Acidic residues" evidence="1">
    <location>
        <begin position="1289"/>
        <end position="1308"/>
    </location>
</feature>
<sequence>MDQLESSLSPKSSWNSATSGSAQYSTVCTCGRSFAQLNAYANHQRTCKKRKKHLSDALAKAKELWTTRKRPCREGRHNELLGFTLPATSLVRGAEISTWPAEESQEPEHEFSASELSSVQATSLGVECSPDSIECNAERLSESSPATDDLRSLAERRPRRLNRRLPVRFRDVLPQPPPPLMPEPALPPALDPPPPASNTCSLPSQSLRLFCTRPNSFGLSRQYYGVGPPTHDPEEVTTLENLTLTHSDQGIRDLVARAPVAQHKEGKDAFHPYPNKSSFLLGDWFWNGGLQKSQKSFKELLQILGDPEFRQEDILVTRWSLINRQLGSSAEDAGGQAPLEGAGWKKTVINLKIPVHSRADNPGVHDYLTADLHHRSLVSVIREKLANARQDELFHYQPYELLWNCAKSETHIRVHGELYTSQAFIQAHRELQESPPEPGCDRERVILALMFWSDSTHLASFGNSKLWPCYMFFGNESKYRRCKPSCHLCSHIAYFNRLPDSFKDFTTRHFGGKGPSADFMAHCHRELYHAQWKVLLDDEFVEACKHGIVILCCDGVERRFYPRIFTYSADYPEKALIATIRTLGGCPCPRCLIPKSRVQNLGMALDLKQRRTLLRIDDAERQSKINRSRSLIYDSGYGVHSNPVENLLKEHSLVPTSASLNHRYTLNAFSERLGCLGFNLFVMLVVDLLHEFELGVWKALFTHLLRILSAAGSGDRLVHELDRRLTPTFGRDTIRKFDSNASEMKQMAARDFEDVLQVRLHTLFTTLHDVFPHNQCAIPAFDGLLPEPHNTNVLALLNTCASWHAMAKLRMHTDETLKLLDNTTVRLGKQLRHFASHTCLAFKTQELKREAERRQRQQLRSLTGNGEAVASTPQAARRPKTFNLQTYKLHALGDYSASIREFGTTDSYSTEPGELEHRTSKARYCRTDRKEFVKQIASIERREARILSIRDKELLQGSVADEEVATSPEAHFHVGKSQNFPENIPLFLKRHAGDPAIKDFLPKLHRFLLAKIKEILTKEGGLLHTGDSTAISHVGVTPACSDSEGRAFIKADRMYRHNVMRINYTTYDVRRAQDVINPSTPHCNVMLLGRNEDDSSVDQQRPYLYARVLGIYHVNATYVGTGMVDYRSHRIDFLWVRWYQHVDKSSSLSGQAPLDSIRFPPMVEPDAFGFVDPDDVLRCCHVIPCFARGLQHSDGRGISHCAQDKLDWKSYYVNRFVDRDTFMRYKWGMGVGHTYAHATQTSSEEDPDTATAQDLDDFEEEDVSGCGAGPSVSNLGGEESDSDLGSTSDELEASDVDSDEYYTLDYEN</sequence>
<protein>
    <submittedName>
        <fullName evidence="2">Uncharacterized protein</fullName>
    </submittedName>
</protein>
<proteinExistence type="predicted"/>
<feature type="region of interest" description="Disordered" evidence="1">
    <location>
        <begin position="853"/>
        <end position="877"/>
    </location>
</feature>
<feature type="compositionally biased region" description="Acidic residues" evidence="1">
    <location>
        <begin position="1243"/>
        <end position="1263"/>
    </location>
</feature>
<dbReference type="InterPro" id="IPR041078">
    <property type="entry name" value="Plavaka"/>
</dbReference>
<dbReference type="Proteomes" id="UP000054485">
    <property type="component" value="Unassembled WGS sequence"/>
</dbReference>
<feature type="region of interest" description="Disordered" evidence="1">
    <location>
        <begin position="1239"/>
        <end position="1308"/>
    </location>
</feature>
<name>A0A0D0APP4_9AGAM</name>
<evidence type="ECO:0000313" key="2">
    <source>
        <dbReference type="EMBL" id="KIK36322.1"/>
    </source>
</evidence>
<dbReference type="STRING" id="930992.A0A0D0APP4"/>
<gene>
    <name evidence="2" type="ORF">CY34DRAFT_16467</name>
</gene>
<keyword evidence="3" id="KW-1185">Reference proteome</keyword>
<reference evidence="3" key="2">
    <citation type="submission" date="2015-01" db="EMBL/GenBank/DDBJ databases">
        <title>Evolutionary Origins and Diversification of the Mycorrhizal Mutualists.</title>
        <authorList>
            <consortium name="DOE Joint Genome Institute"/>
            <consortium name="Mycorrhizal Genomics Consortium"/>
            <person name="Kohler A."/>
            <person name="Kuo A."/>
            <person name="Nagy L.G."/>
            <person name="Floudas D."/>
            <person name="Copeland A."/>
            <person name="Barry K.W."/>
            <person name="Cichocki N."/>
            <person name="Veneault-Fourrey C."/>
            <person name="LaButti K."/>
            <person name="Lindquist E.A."/>
            <person name="Lipzen A."/>
            <person name="Lundell T."/>
            <person name="Morin E."/>
            <person name="Murat C."/>
            <person name="Riley R."/>
            <person name="Ohm R."/>
            <person name="Sun H."/>
            <person name="Tunlid A."/>
            <person name="Henrissat B."/>
            <person name="Grigoriev I.V."/>
            <person name="Hibbett D.S."/>
            <person name="Martin F."/>
        </authorList>
    </citation>
    <scope>NUCLEOTIDE SEQUENCE [LARGE SCALE GENOMIC DNA]</scope>
    <source>
        <strain evidence="3">UH-Slu-Lm8-n1</strain>
    </source>
</reference>
<evidence type="ECO:0000313" key="3">
    <source>
        <dbReference type="Proteomes" id="UP000054485"/>
    </source>
</evidence>
<dbReference type="HOGENOM" id="CLU_002498_0_0_1"/>
<evidence type="ECO:0000256" key="1">
    <source>
        <dbReference type="SAM" id="MobiDB-lite"/>
    </source>
</evidence>
<organism evidence="2 3">
    <name type="scientific">Suillus luteus UH-Slu-Lm8-n1</name>
    <dbReference type="NCBI Taxonomy" id="930992"/>
    <lineage>
        <taxon>Eukaryota</taxon>
        <taxon>Fungi</taxon>
        <taxon>Dikarya</taxon>
        <taxon>Basidiomycota</taxon>
        <taxon>Agaricomycotina</taxon>
        <taxon>Agaricomycetes</taxon>
        <taxon>Agaricomycetidae</taxon>
        <taxon>Boletales</taxon>
        <taxon>Suillineae</taxon>
        <taxon>Suillaceae</taxon>
        <taxon>Suillus</taxon>
    </lineage>
</organism>
<reference evidence="2 3" key="1">
    <citation type="submission" date="2014-04" db="EMBL/GenBank/DDBJ databases">
        <authorList>
            <consortium name="DOE Joint Genome Institute"/>
            <person name="Kuo A."/>
            <person name="Ruytinx J."/>
            <person name="Rineau F."/>
            <person name="Colpaert J."/>
            <person name="Kohler A."/>
            <person name="Nagy L.G."/>
            <person name="Floudas D."/>
            <person name="Copeland A."/>
            <person name="Barry K.W."/>
            <person name="Cichocki N."/>
            <person name="Veneault-Fourrey C."/>
            <person name="LaButti K."/>
            <person name="Lindquist E.A."/>
            <person name="Lipzen A."/>
            <person name="Lundell T."/>
            <person name="Morin E."/>
            <person name="Murat C."/>
            <person name="Sun H."/>
            <person name="Tunlid A."/>
            <person name="Henrissat B."/>
            <person name="Grigoriev I.V."/>
            <person name="Hibbett D.S."/>
            <person name="Martin F."/>
            <person name="Nordberg H.P."/>
            <person name="Cantor M.N."/>
            <person name="Hua S.X."/>
        </authorList>
    </citation>
    <scope>NUCLEOTIDE SEQUENCE [LARGE SCALE GENOMIC DNA]</scope>
    <source>
        <strain evidence="2 3">UH-Slu-Lm8-n1</strain>
    </source>
</reference>
<accession>A0A0D0APP4</accession>
<dbReference type="EMBL" id="KN835539">
    <property type="protein sequence ID" value="KIK36322.1"/>
    <property type="molecule type" value="Genomic_DNA"/>
</dbReference>
<dbReference type="OrthoDB" id="2687259at2759"/>
<feature type="region of interest" description="Disordered" evidence="1">
    <location>
        <begin position="137"/>
        <end position="157"/>
    </location>
</feature>